<feature type="transmembrane region" description="Helical" evidence="6">
    <location>
        <begin position="15"/>
        <end position="37"/>
    </location>
</feature>
<dbReference type="InterPro" id="IPR039020">
    <property type="entry name" value="PaxB-like"/>
</dbReference>
<evidence type="ECO:0000256" key="5">
    <source>
        <dbReference type="ARBA" id="ARBA00023136"/>
    </source>
</evidence>
<dbReference type="EMBL" id="JBFCZG010000003">
    <property type="protein sequence ID" value="KAL3424677.1"/>
    <property type="molecule type" value="Genomic_DNA"/>
</dbReference>
<evidence type="ECO:0000256" key="2">
    <source>
        <dbReference type="ARBA" id="ARBA00006757"/>
    </source>
</evidence>
<evidence type="ECO:0000256" key="1">
    <source>
        <dbReference type="ARBA" id="ARBA00004141"/>
    </source>
</evidence>
<comment type="subcellular location">
    <subcellularLocation>
        <location evidence="1">Membrane</location>
        <topology evidence="1">Multi-pass membrane protein</topology>
    </subcellularLocation>
</comment>
<keyword evidence="4 6" id="KW-1133">Transmembrane helix</keyword>
<gene>
    <name evidence="7" type="ORF">PVAG01_03958</name>
</gene>
<evidence type="ECO:0000256" key="4">
    <source>
        <dbReference type="ARBA" id="ARBA00022989"/>
    </source>
</evidence>
<sequence>MGSNDIPPPHVARHVVPVCNGLLQIGGTLWTICYVLMVRESLRTKSYGMPLFALAFNLAWEVVYAVVVAEERLEQFCFGVWLVIDCGLVYGVVRHGRNEWAHAPLVQRHVGLLFGLLAAACVLAHWTFARWWLAHGFGGGRPGKSYGGVDAAVDTTELGYWTAMLAQVILSAMSLAQLLVREHSGGVSWSIWAARALGSVVGLDAQYAWAWYYWRDAHEYFMSPFSVFLWSTGLLCDAVYPFVLWRVRKTERVAEDGRKIRGSLLLESDKHGKQL</sequence>
<keyword evidence="5 6" id="KW-0472">Membrane</keyword>
<comment type="caution">
    <text evidence="7">The sequence shown here is derived from an EMBL/GenBank/DDBJ whole genome shotgun (WGS) entry which is preliminary data.</text>
</comment>
<dbReference type="PANTHER" id="PTHR42038:SF2">
    <property type="entry name" value="TERPENE CYCLASE AUSL"/>
    <property type="match status" value="1"/>
</dbReference>
<dbReference type="Pfam" id="PF25129">
    <property type="entry name" value="Pyr4-TMTC"/>
    <property type="match status" value="1"/>
</dbReference>
<feature type="transmembrane region" description="Helical" evidence="6">
    <location>
        <begin position="73"/>
        <end position="93"/>
    </location>
</feature>
<feature type="transmembrane region" description="Helical" evidence="6">
    <location>
        <begin position="105"/>
        <end position="128"/>
    </location>
</feature>
<accession>A0ABR4PMW1</accession>
<evidence type="ECO:0000313" key="8">
    <source>
        <dbReference type="Proteomes" id="UP001629113"/>
    </source>
</evidence>
<protein>
    <recommendedName>
        <fullName evidence="9">Integral membrane protein</fullName>
    </recommendedName>
</protein>
<evidence type="ECO:0000256" key="6">
    <source>
        <dbReference type="SAM" id="Phobius"/>
    </source>
</evidence>
<name>A0ABR4PMW1_9HELO</name>
<reference evidence="7 8" key="1">
    <citation type="submission" date="2024-06" db="EMBL/GenBank/DDBJ databases">
        <title>Complete genome of Phlyctema vagabunda strain 19-DSS-EL-015.</title>
        <authorList>
            <person name="Fiorenzani C."/>
        </authorList>
    </citation>
    <scope>NUCLEOTIDE SEQUENCE [LARGE SCALE GENOMIC DNA]</scope>
    <source>
        <strain evidence="7 8">19-DSS-EL-015</strain>
    </source>
</reference>
<proteinExistence type="inferred from homology"/>
<evidence type="ECO:0008006" key="9">
    <source>
        <dbReference type="Google" id="ProtNLM"/>
    </source>
</evidence>
<feature type="transmembrane region" description="Helical" evidence="6">
    <location>
        <begin position="220"/>
        <end position="243"/>
    </location>
</feature>
<comment type="similarity">
    <text evidence="2">Belongs to the paxB family.</text>
</comment>
<dbReference type="Proteomes" id="UP001629113">
    <property type="component" value="Unassembled WGS sequence"/>
</dbReference>
<feature type="transmembrane region" description="Helical" evidence="6">
    <location>
        <begin position="158"/>
        <end position="180"/>
    </location>
</feature>
<keyword evidence="3 6" id="KW-0812">Transmembrane</keyword>
<keyword evidence="8" id="KW-1185">Reference proteome</keyword>
<dbReference type="PANTHER" id="PTHR42038">
    <property type="match status" value="1"/>
</dbReference>
<organism evidence="7 8">
    <name type="scientific">Phlyctema vagabunda</name>
    <dbReference type="NCBI Taxonomy" id="108571"/>
    <lineage>
        <taxon>Eukaryota</taxon>
        <taxon>Fungi</taxon>
        <taxon>Dikarya</taxon>
        <taxon>Ascomycota</taxon>
        <taxon>Pezizomycotina</taxon>
        <taxon>Leotiomycetes</taxon>
        <taxon>Helotiales</taxon>
        <taxon>Dermateaceae</taxon>
        <taxon>Phlyctema</taxon>
    </lineage>
</organism>
<feature type="transmembrane region" description="Helical" evidence="6">
    <location>
        <begin position="192"/>
        <end position="214"/>
    </location>
</feature>
<evidence type="ECO:0000313" key="7">
    <source>
        <dbReference type="EMBL" id="KAL3424677.1"/>
    </source>
</evidence>
<evidence type="ECO:0000256" key="3">
    <source>
        <dbReference type="ARBA" id="ARBA00022692"/>
    </source>
</evidence>
<feature type="transmembrane region" description="Helical" evidence="6">
    <location>
        <begin position="49"/>
        <end position="67"/>
    </location>
</feature>